<dbReference type="PANTHER" id="PTHR42946">
    <property type="entry name" value="PHOSPHOHEXOSE MUTASE"/>
    <property type="match status" value="1"/>
</dbReference>
<dbReference type="SUPFAM" id="SSF53738">
    <property type="entry name" value="Phosphoglucomutase, first 3 domains"/>
    <property type="match status" value="3"/>
</dbReference>
<evidence type="ECO:0000256" key="6">
    <source>
        <dbReference type="ARBA" id="ARBA00023235"/>
    </source>
</evidence>
<comment type="cofactor">
    <cofactor evidence="1">
        <name>Mg(2+)</name>
        <dbReference type="ChEBI" id="CHEBI:18420"/>
    </cofactor>
</comment>
<evidence type="ECO:0000313" key="12">
    <source>
        <dbReference type="EMBL" id="EKO16684.1"/>
    </source>
</evidence>
<dbReference type="EMBL" id="AHMY02000022">
    <property type="protein sequence ID" value="EKO16684.1"/>
    <property type="molecule type" value="Genomic_DNA"/>
</dbReference>
<dbReference type="AlphaFoldDB" id="A0A0E2B5T8"/>
<protein>
    <submittedName>
        <fullName evidence="12">Phosphoglucosamine mutase</fullName>
        <ecNumber evidence="12">5.4.2.10</ecNumber>
    </submittedName>
</protein>
<dbReference type="Pfam" id="PF02879">
    <property type="entry name" value="PGM_PMM_II"/>
    <property type="match status" value="1"/>
</dbReference>
<dbReference type="InterPro" id="IPR016066">
    <property type="entry name" value="A-D-PHexomutase_CS"/>
</dbReference>
<dbReference type="PRINTS" id="PR00509">
    <property type="entry name" value="PGMPMM"/>
</dbReference>
<dbReference type="GO" id="GO:0006048">
    <property type="term" value="P:UDP-N-acetylglucosamine biosynthetic process"/>
    <property type="evidence" value="ECO:0007669"/>
    <property type="project" value="TreeGrafter"/>
</dbReference>
<accession>A0A0E2B5T8</accession>
<gene>
    <name evidence="12" type="primary">glmM</name>
    <name evidence="12" type="ORF">LEP1GSC081_2665</name>
</gene>
<sequence length="460" mass="50194">MNTKIPVFNHPDLMVSVSGIRGIIPTGLSPEVIFNSLRAFGTWIEGSKIVIGRDSRPSGSYLENISLGLMQAMGKDVLQLGVVPTPTVKAVVNLSKAGGGIMISASHNPIVWNAFKFIGPGGFFTNATDLEQILETVQNQSYKPIQYKPSSKIISGAEWSEKHIESVLKRVDLNSIRKKKYKVLIDSVNGAGSYLVPELLKKLGCKPILLHCNPDGTFPRPPEPTPEALKQTSRKMKSSGADIGFALDPDADRLVILTPKKGAISEEFTLPLSFLSLTLEKIPKKANMVVNLSTSFINEFVARQNGVPVFRSKVGEANVVSEMLRQKSIFGGEGNGGVIDPTIASFGRDSLSGIAHILNVMAATGKKIDSIVEELPAIYMQKTSFKIAGKNLQDIYSKFRGEFSTFSEETIDGLRLTSEDSWIHIRPSNTEPIIRIIGEARTKKDLNSLLDRAGRLMENA</sequence>
<evidence type="ECO:0000256" key="3">
    <source>
        <dbReference type="ARBA" id="ARBA00022553"/>
    </source>
</evidence>
<dbReference type="GO" id="GO:0009252">
    <property type="term" value="P:peptidoglycan biosynthetic process"/>
    <property type="evidence" value="ECO:0007669"/>
    <property type="project" value="TreeGrafter"/>
</dbReference>
<dbReference type="Gene3D" id="3.40.120.10">
    <property type="entry name" value="Alpha-D-Glucose-1,6-Bisphosphate, subunit A, domain 3"/>
    <property type="match status" value="3"/>
</dbReference>
<evidence type="ECO:0000256" key="4">
    <source>
        <dbReference type="ARBA" id="ARBA00022723"/>
    </source>
</evidence>
<dbReference type="InterPro" id="IPR016055">
    <property type="entry name" value="A-D-PHexomutase_a/b/a-I/II/III"/>
</dbReference>
<comment type="caution">
    <text evidence="12">The sequence shown here is derived from an EMBL/GenBank/DDBJ whole genome shotgun (WGS) entry which is preliminary data.</text>
</comment>
<dbReference type="InterPro" id="IPR005841">
    <property type="entry name" value="Alpha-D-phosphohexomutase_SF"/>
</dbReference>
<evidence type="ECO:0000313" key="13">
    <source>
        <dbReference type="Proteomes" id="UP000006253"/>
    </source>
</evidence>
<keyword evidence="4 7" id="KW-0479">Metal-binding</keyword>
<comment type="similarity">
    <text evidence="2 7">Belongs to the phosphohexose mutase family.</text>
</comment>
<dbReference type="NCBIfam" id="TIGR03990">
    <property type="entry name" value="Arch_GlmM"/>
    <property type="match status" value="1"/>
</dbReference>
<feature type="domain" description="Alpha-D-phosphohexomutase alpha/beta/alpha" evidence="9">
    <location>
        <begin position="17"/>
        <end position="140"/>
    </location>
</feature>
<evidence type="ECO:0000259" key="10">
    <source>
        <dbReference type="Pfam" id="PF02879"/>
    </source>
</evidence>
<feature type="domain" description="Alpha-D-phosphohexomutase alpha/beta/alpha" evidence="11">
    <location>
        <begin position="282"/>
        <end position="377"/>
    </location>
</feature>
<dbReference type="GO" id="GO:0005975">
    <property type="term" value="P:carbohydrate metabolic process"/>
    <property type="evidence" value="ECO:0007669"/>
    <property type="project" value="InterPro"/>
</dbReference>
<dbReference type="GO" id="GO:0008966">
    <property type="term" value="F:phosphoglucosamine mutase activity"/>
    <property type="evidence" value="ECO:0007669"/>
    <property type="project" value="UniProtKB-EC"/>
</dbReference>
<keyword evidence="6 12" id="KW-0413">Isomerase</keyword>
<dbReference type="Pfam" id="PF02878">
    <property type="entry name" value="PGM_PMM_I"/>
    <property type="match status" value="1"/>
</dbReference>
<feature type="domain" description="Alpha-D-phosphohexomutase alpha/beta/alpha" evidence="10">
    <location>
        <begin position="162"/>
        <end position="260"/>
    </location>
</feature>
<evidence type="ECO:0000256" key="7">
    <source>
        <dbReference type="RuleBase" id="RU004326"/>
    </source>
</evidence>
<dbReference type="CDD" id="cd05803">
    <property type="entry name" value="PGM_like4"/>
    <property type="match status" value="1"/>
</dbReference>
<dbReference type="PROSITE" id="PS00710">
    <property type="entry name" value="PGM_PMM"/>
    <property type="match status" value="1"/>
</dbReference>
<dbReference type="InterPro" id="IPR036900">
    <property type="entry name" value="A-D-PHexomutase_C_sf"/>
</dbReference>
<proteinExistence type="inferred from homology"/>
<dbReference type="SUPFAM" id="SSF55957">
    <property type="entry name" value="Phosphoglucomutase, C-terminal domain"/>
    <property type="match status" value="1"/>
</dbReference>
<dbReference type="InterPro" id="IPR050060">
    <property type="entry name" value="Phosphoglucosamine_mutase"/>
</dbReference>
<name>A0A0E2B5T8_9LEPT</name>
<dbReference type="EC" id="5.4.2.10" evidence="12"/>
<keyword evidence="3" id="KW-0597">Phosphoprotein</keyword>
<dbReference type="InterPro" id="IPR005843">
    <property type="entry name" value="A-D-PHexomutase_C"/>
</dbReference>
<dbReference type="GO" id="GO:0004615">
    <property type="term" value="F:phosphomannomutase activity"/>
    <property type="evidence" value="ECO:0007669"/>
    <property type="project" value="TreeGrafter"/>
</dbReference>
<dbReference type="PANTHER" id="PTHR42946:SF1">
    <property type="entry name" value="PHOSPHOGLUCOMUTASE (ALPHA-D-GLUCOSE-1,6-BISPHOSPHATE-DEPENDENT)"/>
    <property type="match status" value="1"/>
</dbReference>
<dbReference type="InterPro" id="IPR005845">
    <property type="entry name" value="A-D-PHexomutase_a/b/a-II"/>
</dbReference>
<dbReference type="InterPro" id="IPR005844">
    <property type="entry name" value="A-D-PHexomutase_a/b/a-I"/>
</dbReference>
<dbReference type="Pfam" id="PF02880">
    <property type="entry name" value="PGM_PMM_III"/>
    <property type="match status" value="1"/>
</dbReference>
<organism evidence="12 13">
    <name type="scientific">Leptospira kirschneri str. H1</name>
    <dbReference type="NCBI Taxonomy" id="1049966"/>
    <lineage>
        <taxon>Bacteria</taxon>
        <taxon>Pseudomonadati</taxon>
        <taxon>Spirochaetota</taxon>
        <taxon>Spirochaetia</taxon>
        <taxon>Leptospirales</taxon>
        <taxon>Leptospiraceae</taxon>
        <taxon>Leptospira</taxon>
    </lineage>
</organism>
<dbReference type="Proteomes" id="UP000006253">
    <property type="component" value="Unassembled WGS sequence"/>
</dbReference>
<evidence type="ECO:0000256" key="5">
    <source>
        <dbReference type="ARBA" id="ARBA00022842"/>
    </source>
</evidence>
<evidence type="ECO:0000259" key="11">
    <source>
        <dbReference type="Pfam" id="PF02880"/>
    </source>
</evidence>
<reference evidence="12 13" key="1">
    <citation type="submission" date="2012-10" db="EMBL/GenBank/DDBJ databases">
        <authorList>
            <person name="Harkins D.M."/>
            <person name="Durkin A.S."/>
            <person name="Brinkac L.M."/>
            <person name="Selengut J.D."/>
            <person name="Sanka R."/>
            <person name="DePew J."/>
            <person name="Purushe J."/>
            <person name="Peacock S.J."/>
            <person name="Thaipadungpanit J."/>
            <person name="Wuthiekanun V.W."/>
            <person name="Day N.P."/>
            <person name="Vinetz J.M."/>
            <person name="Sutton G.G."/>
            <person name="Nelson W.C."/>
            <person name="Fouts D.E."/>
        </authorList>
    </citation>
    <scope>NUCLEOTIDE SEQUENCE [LARGE SCALE GENOMIC DNA]</scope>
    <source>
        <strain evidence="12 13">H1</strain>
    </source>
</reference>
<dbReference type="InterPro" id="IPR005846">
    <property type="entry name" value="A-D-PHexomutase_a/b/a-III"/>
</dbReference>
<keyword evidence="5 7" id="KW-0460">Magnesium</keyword>
<dbReference type="Pfam" id="PF00408">
    <property type="entry name" value="PGM_PMM_IV"/>
    <property type="match status" value="1"/>
</dbReference>
<feature type="domain" description="Alpha-D-phosphohexomutase C-terminal" evidence="8">
    <location>
        <begin position="392"/>
        <end position="451"/>
    </location>
</feature>
<evidence type="ECO:0000259" key="9">
    <source>
        <dbReference type="Pfam" id="PF02878"/>
    </source>
</evidence>
<evidence type="ECO:0000256" key="1">
    <source>
        <dbReference type="ARBA" id="ARBA00001946"/>
    </source>
</evidence>
<dbReference type="GO" id="GO:0000287">
    <property type="term" value="F:magnesium ion binding"/>
    <property type="evidence" value="ECO:0007669"/>
    <property type="project" value="InterPro"/>
</dbReference>
<evidence type="ECO:0000256" key="2">
    <source>
        <dbReference type="ARBA" id="ARBA00010231"/>
    </source>
</evidence>
<dbReference type="InterPro" id="IPR024086">
    <property type="entry name" value="GlmM_arc-type"/>
</dbReference>
<evidence type="ECO:0000259" key="8">
    <source>
        <dbReference type="Pfam" id="PF00408"/>
    </source>
</evidence>
<dbReference type="RefSeq" id="WP_004764662.1">
    <property type="nucleotide sequence ID" value="NZ_AHMY02000022.1"/>
</dbReference>
<dbReference type="GO" id="GO:0005829">
    <property type="term" value="C:cytosol"/>
    <property type="evidence" value="ECO:0007669"/>
    <property type="project" value="TreeGrafter"/>
</dbReference>
<dbReference type="Gene3D" id="3.30.310.50">
    <property type="entry name" value="Alpha-D-phosphohexomutase, C-terminal domain"/>
    <property type="match status" value="1"/>
</dbReference>